<name>A0A6G6GNS3_9FLAO</name>
<organism evidence="1 2">
    <name type="scientific">Rasiella rasia</name>
    <dbReference type="NCBI Taxonomy" id="2744027"/>
    <lineage>
        <taxon>Bacteria</taxon>
        <taxon>Pseudomonadati</taxon>
        <taxon>Bacteroidota</taxon>
        <taxon>Flavobacteriia</taxon>
        <taxon>Flavobacteriales</taxon>
        <taxon>Flavobacteriaceae</taxon>
        <taxon>Rasiella</taxon>
    </lineage>
</organism>
<dbReference type="RefSeq" id="WP_164679367.1">
    <property type="nucleotide sequence ID" value="NZ_CP049057.1"/>
</dbReference>
<evidence type="ECO:0000313" key="2">
    <source>
        <dbReference type="Proteomes" id="UP000505306"/>
    </source>
</evidence>
<reference evidence="1 2" key="1">
    <citation type="submission" date="2020-02" db="EMBL/GenBank/DDBJ databases">
        <title>Complete genome sequence of Flavobacteriaceae bacterium.</title>
        <authorList>
            <person name="Kim S.-J."/>
            <person name="Kim Y.-S."/>
            <person name="Kim K.-H."/>
        </authorList>
    </citation>
    <scope>NUCLEOTIDE SEQUENCE [LARGE SCALE GENOMIC DNA]</scope>
    <source>
        <strain evidence="1 2">RR4-40</strain>
    </source>
</reference>
<dbReference type="AlphaFoldDB" id="A0A6G6GNS3"/>
<keyword evidence="2" id="KW-1185">Reference proteome</keyword>
<dbReference type="InterPro" id="IPR021866">
    <property type="entry name" value="SpoIIAA-like"/>
</dbReference>
<dbReference type="Gene3D" id="3.40.50.10600">
    <property type="entry name" value="SpoIIaa-like domains"/>
    <property type="match status" value="1"/>
</dbReference>
<protein>
    <submittedName>
        <fullName evidence="1">STAS/SEC14 domain-containing protein</fullName>
    </submittedName>
</protein>
<gene>
    <name evidence="1" type="ORF">G5B37_07170</name>
</gene>
<evidence type="ECO:0000313" key="1">
    <source>
        <dbReference type="EMBL" id="QIE59351.1"/>
    </source>
</evidence>
<dbReference type="Pfam" id="PF11964">
    <property type="entry name" value="SpoIIAA-like"/>
    <property type="match status" value="1"/>
</dbReference>
<dbReference type="EMBL" id="CP049057">
    <property type="protein sequence ID" value="QIE59351.1"/>
    <property type="molecule type" value="Genomic_DNA"/>
</dbReference>
<dbReference type="Proteomes" id="UP000505306">
    <property type="component" value="Chromosome"/>
</dbReference>
<proteinExistence type="predicted"/>
<dbReference type="InterPro" id="IPR036513">
    <property type="entry name" value="STAS_dom_sf"/>
</dbReference>
<dbReference type="KEGG" id="mgel:G5B37_07170"/>
<accession>A0A6G6GNS3</accession>
<sequence>MNSSFSFSEDTVGFFIVGVVDEEHIAALNDEILEKMQRFGKINLYLEDNGIERFTIPAIVNEILFKIEHADKLNKVVLVTNIKWIKACVAIENLFLPTQIKSFDTDNRIEAMSWIAER</sequence>
<dbReference type="SUPFAM" id="SSF52091">
    <property type="entry name" value="SpoIIaa-like"/>
    <property type="match status" value="1"/>
</dbReference>
<dbReference type="InterPro" id="IPR038396">
    <property type="entry name" value="SpoIIAA-like_sf"/>
</dbReference>